<keyword evidence="1" id="KW-0472">Membrane</keyword>
<keyword evidence="1" id="KW-1133">Transmembrane helix</keyword>
<feature type="transmembrane region" description="Helical" evidence="1">
    <location>
        <begin position="96"/>
        <end position="115"/>
    </location>
</feature>
<evidence type="ECO:0008006" key="4">
    <source>
        <dbReference type="Google" id="ProtNLM"/>
    </source>
</evidence>
<dbReference type="EMBL" id="JBHSQO010000041">
    <property type="protein sequence ID" value="MFC6093312.1"/>
    <property type="molecule type" value="Genomic_DNA"/>
</dbReference>
<proteinExistence type="predicted"/>
<protein>
    <recommendedName>
        <fullName evidence="4">HPP family protein</fullName>
    </recommendedName>
</protein>
<organism evidence="2 3">
    <name type="scientific">Saccharothrix lopnurensis</name>
    <dbReference type="NCBI Taxonomy" id="1670621"/>
    <lineage>
        <taxon>Bacteria</taxon>
        <taxon>Bacillati</taxon>
        <taxon>Actinomycetota</taxon>
        <taxon>Actinomycetes</taxon>
        <taxon>Pseudonocardiales</taxon>
        <taxon>Pseudonocardiaceae</taxon>
        <taxon>Saccharothrix</taxon>
    </lineage>
</organism>
<feature type="transmembrane region" description="Helical" evidence="1">
    <location>
        <begin position="15"/>
        <end position="36"/>
    </location>
</feature>
<sequence>MLCAAGRPLRLTTWLAVPFLFSGAVLGLTGLGGLLVGSSAPVALSSPLFGAGVAVAVVASGSVSWTAPWQRTWLRWPYLTGVMCLGTATDGLPVPILPALAIGLPTTTLLVTQYFRERRRTAALSKAGHPPTTPC</sequence>
<dbReference type="RefSeq" id="WP_380640396.1">
    <property type="nucleotide sequence ID" value="NZ_JBHSQO010000041.1"/>
</dbReference>
<evidence type="ECO:0000313" key="2">
    <source>
        <dbReference type="EMBL" id="MFC6093312.1"/>
    </source>
</evidence>
<feature type="transmembrane region" description="Helical" evidence="1">
    <location>
        <begin position="48"/>
        <end position="67"/>
    </location>
</feature>
<gene>
    <name evidence="2" type="ORF">ACFP3R_28915</name>
</gene>
<name>A0ABW1PEL1_9PSEU</name>
<reference evidence="3" key="1">
    <citation type="journal article" date="2019" name="Int. J. Syst. Evol. Microbiol.">
        <title>The Global Catalogue of Microorganisms (GCM) 10K type strain sequencing project: providing services to taxonomists for standard genome sequencing and annotation.</title>
        <authorList>
            <consortium name="The Broad Institute Genomics Platform"/>
            <consortium name="The Broad Institute Genome Sequencing Center for Infectious Disease"/>
            <person name="Wu L."/>
            <person name="Ma J."/>
        </authorList>
    </citation>
    <scope>NUCLEOTIDE SEQUENCE [LARGE SCALE GENOMIC DNA]</scope>
    <source>
        <strain evidence="3">CGMCC 4.7246</strain>
    </source>
</reference>
<dbReference type="Proteomes" id="UP001596220">
    <property type="component" value="Unassembled WGS sequence"/>
</dbReference>
<accession>A0ABW1PEL1</accession>
<evidence type="ECO:0000256" key="1">
    <source>
        <dbReference type="SAM" id="Phobius"/>
    </source>
</evidence>
<comment type="caution">
    <text evidence="2">The sequence shown here is derived from an EMBL/GenBank/DDBJ whole genome shotgun (WGS) entry which is preliminary data.</text>
</comment>
<keyword evidence="1" id="KW-0812">Transmembrane</keyword>
<evidence type="ECO:0000313" key="3">
    <source>
        <dbReference type="Proteomes" id="UP001596220"/>
    </source>
</evidence>
<keyword evidence="3" id="KW-1185">Reference proteome</keyword>